<evidence type="ECO:0000313" key="1">
    <source>
        <dbReference type="EMBL" id="GAG61138.1"/>
    </source>
</evidence>
<gene>
    <name evidence="1" type="ORF">S01H4_14377</name>
</gene>
<reference evidence="1" key="1">
    <citation type="journal article" date="2014" name="Front. Microbiol.">
        <title>High frequency of phylogenetically diverse reductive dehalogenase-homologous genes in deep subseafloor sedimentary metagenomes.</title>
        <authorList>
            <person name="Kawai M."/>
            <person name="Futagami T."/>
            <person name="Toyoda A."/>
            <person name="Takaki Y."/>
            <person name="Nishi S."/>
            <person name="Hori S."/>
            <person name="Arai W."/>
            <person name="Tsubouchi T."/>
            <person name="Morono Y."/>
            <person name="Uchiyama I."/>
            <person name="Ito T."/>
            <person name="Fujiyama A."/>
            <person name="Inagaki F."/>
            <person name="Takami H."/>
        </authorList>
    </citation>
    <scope>NUCLEOTIDE SEQUENCE</scope>
    <source>
        <strain evidence="1">Expedition CK06-06</strain>
    </source>
</reference>
<name>X0ZLA0_9ZZZZ</name>
<dbReference type="AlphaFoldDB" id="X0ZLA0"/>
<accession>X0ZLA0</accession>
<proteinExistence type="predicted"/>
<dbReference type="EMBL" id="BART01006307">
    <property type="protein sequence ID" value="GAG61138.1"/>
    <property type="molecule type" value="Genomic_DNA"/>
</dbReference>
<sequence length="164" mass="19150">MTLIRSIRFILEHKCIKRKIFKLALGQKDASVYMFPYGKKGEYYFGSQTIERKIEKKQFKYNKQFYTYDIPKLSYHQSGQVKICDSNKDLSGPINTIPLNNLKGEHIATVTIDNFENLPIYNKNLKLLGADRDHLIKSDNIVKSGRIIIYCNAESKNFKKYKTL</sequence>
<comment type="caution">
    <text evidence="1">The sequence shown here is derived from an EMBL/GenBank/DDBJ whole genome shotgun (WGS) entry which is preliminary data.</text>
</comment>
<protein>
    <submittedName>
        <fullName evidence="1">Uncharacterized protein</fullName>
    </submittedName>
</protein>
<organism evidence="1">
    <name type="scientific">marine sediment metagenome</name>
    <dbReference type="NCBI Taxonomy" id="412755"/>
    <lineage>
        <taxon>unclassified sequences</taxon>
        <taxon>metagenomes</taxon>
        <taxon>ecological metagenomes</taxon>
    </lineage>
</organism>